<comment type="caution">
    <text evidence="1">The sequence shown here is derived from an EMBL/GenBank/DDBJ whole genome shotgun (WGS) entry which is preliminary data.</text>
</comment>
<protein>
    <submittedName>
        <fullName evidence="1">Uncharacterized protein</fullName>
    </submittedName>
</protein>
<keyword evidence="2" id="KW-1185">Reference proteome</keyword>
<gene>
    <name evidence="1" type="ORF">EVAR_694_1</name>
</gene>
<evidence type="ECO:0000313" key="1">
    <source>
        <dbReference type="EMBL" id="GBO99524.1"/>
    </source>
</evidence>
<sequence>MMCNRSARPVNHTLTEYKREVTPYAITFRKVNESFGGLLPLYHFTLFHPLDILFLSQQRTDDGAELRTRLGSELKSRLGSKCNVQSTSELRT</sequence>
<proteinExistence type="predicted"/>
<dbReference type="AlphaFoldDB" id="A0A4C1SBP4"/>
<dbReference type="EMBL" id="BGZK01000003">
    <property type="protein sequence ID" value="GBO99524.1"/>
    <property type="molecule type" value="Genomic_DNA"/>
</dbReference>
<evidence type="ECO:0000313" key="2">
    <source>
        <dbReference type="Proteomes" id="UP000299102"/>
    </source>
</evidence>
<dbReference type="Proteomes" id="UP000299102">
    <property type="component" value="Unassembled WGS sequence"/>
</dbReference>
<name>A0A4C1SBP4_EUMVA</name>
<accession>A0A4C1SBP4</accession>
<reference evidence="1 2" key="1">
    <citation type="journal article" date="2019" name="Commun. Biol.">
        <title>The bagworm genome reveals a unique fibroin gene that provides high tensile strength.</title>
        <authorList>
            <person name="Kono N."/>
            <person name="Nakamura H."/>
            <person name="Ohtoshi R."/>
            <person name="Tomita M."/>
            <person name="Numata K."/>
            <person name="Arakawa K."/>
        </authorList>
    </citation>
    <scope>NUCLEOTIDE SEQUENCE [LARGE SCALE GENOMIC DNA]</scope>
</reference>
<organism evidence="1 2">
    <name type="scientific">Eumeta variegata</name>
    <name type="common">Bagworm moth</name>
    <name type="synonym">Eumeta japonica</name>
    <dbReference type="NCBI Taxonomy" id="151549"/>
    <lineage>
        <taxon>Eukaryota</taxon>
        <taxon>Metazoa</taxon>
        <taxon>Ecdysozoa</taxon>
        <taxon>Arthropoda</taxon>
        <taxon>Hexapoda</taxon>
        <taxon>Insecta</taxon>
        <taxon>Pterygota</taxon>
        <taxon>Neoptera</taxon>
        <taxon>Endopterygota</taxon>
        <taxon>Lepidoptera</taxon>
        <taxon>Glossata</taxon>
        <taxon>Ditrysia</taxon>
        <taxon>Tineoidea</taxon>
        <taxon>Psychidae</taxon>
        <taxon>Oiketicinae</taxon>
        <taxon>Eumeta</taxon>
    </lineage>
</organism>